<evidence type="ECO:0000313" key="2">
    <source>
        <dbReference type="Proteomes" id="UP000215086"/>
    </source>
</evidence>
<evidence type="ECO:0000313" key="1">
    <source>
        <dbReference type="EMBL" id="ASV75485.1"/>
    </source>
</evidence>
<proteinExistence type="predicted"/>
<protein>
    <submittedName>
        <fullName evidence="1">Uncharacterized protein</fullName>
    </submittedName>
</protein>
<dbReference type="Proteomes" id="UP000215086">
    <property type="component" value="Chromosome"/>
</dbReference>
<organism evidence="1 2">
    <name type="scientific">Thermogutta terrifontis</name>
    <dbReference type="NCBI Taxonomy" id="1331910"/>
    <lineage>
        <taxon>Bacteria</taxon>
        <taxon>Pseudomonadati</taxon>
        <taxon>Planctomycetota</taxon>
        <taxon>Planctomycetia</taxon>
        <taxon>Pirellulales</taxon>
        <taxon>Thermoguttaceae</taxon>
        <taxon>Thermogutta</taxon>
    </lineage>
</organism>
<keyword evidence="2" id="KW-1185">Reference proteome</keyword>
<dbReference type="KEGG" id="ttf:THTE_2883"/>
<accession>A0A286RHP0</accession>
<sequence length="37" mass="4133">MTISASVEVLGLQENPREKKAAKIVFRFRGSRLEALS</sequence>
<dbReference type="AlphaFoldDB" id="A0A286RHP0"/>
<name>A0A286RHP0_9BACT</name>
<reference evidence="1 2" key="1">
    <citation type="journal article" name="Front. Microbiol.">
        <title>Sugar Metabolism of the First Thermophilic Planctomycete Thermogutta terrifontis: Comparative Genomic and Transcriptomic Approaches.</title>
        <authorList>
            <person name="Elcheninov A.G."/>
            <person name="Menzel P."/>
            <person name="Gudbergsdottir S.R."/>
            <person name="Slesarev A.I."/>
            <person name="Kadnikov V.V."/>
            <person name="Krogh A."/>
            <person name="Bonch-Osmolovskaya E.A."/>
            <person name="Peng X."/>
            <person name="Kublanov I.V."/>
        </authorList>
    </citation>
    <scope>NUCLEOTIDE SEQUENCE [LARGE SCALE GENOMIC DNA]</scope>
    <source>
        <strain evidence="1 2">R1</strain>
    </source>
</reference>
<dbReference type="EMBL" id="CP018477">
    <property type="protein sequence ID" value="ASV75485.1"/>
    <property type="molecule type" value="Genomic_DNA"/>
</dbReference>
<gene>
    <name evidence="1" type="ORF">THTE_2883</name>
</gene>